<evidence type="ECO:0000313" key="2">
    <source>
        <dbReference type="Proteomes" id="UP000825699"/>
    </source>
</evidence>
<evidence type="ECO:0000313" key="1">
    <source>
        <dbReference type="EMBL" id="MBY5628457.1"/>
    </source>
</evidence>
<dbReference type="Proteomes" id="UP000825699">
    <property type="component" value="Unassembled WGS sequence"/>
</dbReference>
<protein>
    <submittedName>
        <fullName evidence="1">DUF982 domain-containing protein</fullName>
    </submittedName>
</protein>
<dbReference type="Gene3D" id="6.10.250.730">
    <property type="match status" value="1"/>
</dbReference>
<reference evidence="1" key="1">
    <citation type="submission" date="2020-04" db="EMBL/GenBank/DDBJ databases">
        <title>Global-level population genomics supports evidence of horizontal gene transfer on evolution of Rhizobia in Lentils.</title>
        <authorList>
            <person name="Gai Y."/>
            <person name="Cook D."/>
            <person name="Riely B."/>
        </authorList>
    </citation>
    <scope>NUCLEOTIDE SEQUENCE</scope>
    <source>
        <strain evidence="1">Derici101B</strain>
    </source>
</reference>
<name>A0AAJ1A6Y7_RHILE</name>
<organism evidence="1 2">
    <name type="scientific">Rhizobium leguminosarum</name>
    <dbReference type="NCBI Taxonomy" id="384"/>
    <lineage>
        <taxon>Bacteria</taxon>
        <taxon>Pseudomonadati</taxon>
        <taxon>Pseudomonadota</taxon>
        <taxon>Alphaproteobacteria</taxon>
        <taxon>Hyphomicrobiales</taxon>
        <taxon>Rhizobiaceae</taxon>
        <taxon>Rhizobium/Agrobacterium group</taxon>
        <taxon>Rhizobium</taxon>
    </lineage>
</organism>
<comment type="caution">
    <text evidence="1">The sequence shown here is derived from an EMBL/GenBank/DDBJ whole genome shotgun (WGS) entry which is preliminary data.</text>
</comment>
<sequence length="86" mass="9579">METVVEADSEIRWKDPVFVRIGNGFRERVEGPKAALEALIHRWPSQLQPEYAAAKCRCADAIIRHGSAEFARRAFIEAAVAAKVLS</sequence>
<accession>A0AAJ1A6Y7</accession>
<dbReference type="Pfam" id="PF06169">
    <property type="entry name" value="DUF982"/>
    <property type="match status" value="1"/>
</dbReference>
<proteinExistence type="predicted"/>
<gene>
    <name evidence="1" type="ORF">HFO42_10075</name>
</gene>
<dbReference type="AlphaFoldDB" id="A0AAJ1A6Y7"/>
<dbReference type="InterPro" id="IPR010385">
    <property type="entry name" value="DUF982"/>
</dbReference>
<dbReference type="RefSeq" id="WP_222263140.1">
    <property type="nucleotide sequence ID" value="NZ_JAAXEB010000024.1"/>
</dbReference>
<dbReference type="EMBL" id="JAAXEP010000004">
    <property type="protein sequence ID" value="MBY5628457.1"/>
    <property type="molecule type" value="Genomic_DNA"/>
</dbReference>